<evidence type="ECO:0000313" key="1">
    <source>
        <dbReference type="Proteomes" id="UP000887540"/>
    </source>
</evidence>
<proteinExistence type="predicted"/>
<protein>
    <submittedName>
        <fullName evidence="2">Uncharacterized protein</fullName>
    </submittedName>
</protein>
<keyword evidence="1" id="KW-1185">Reference proteome</keyword>
<name>A0A914EIE6_9BILA</name>
<evidence type="ECO:0000313" key="2">
    <source>
        <dbReference type="WBParaSite" id="ACRNAN_scaffold8336.g18630.t1"/>
    </source>
</evidence>
<dbReference type="WBParaSite" id="ACRNAN_scaffold8336.g18630.t1">
    <property type="protein sequence ID" value="ACRNAN_scaffold8336.g18630.t1"/>
    <property type="gene ID" value="ACRNAN_scaffold8336.g18630"/>
</dbReference>
<accession>A0A914EIE6</accession>
<reference evidence="2" key="1">
    <citation type="submission" date="2022-11" db="UniProtKB">
        <authorList>
            <consortium name="WormBaseParasite"/>
        </authorList>
    </citation>
    <scope>IDENTIFICATION</scope>
</reference>
<dbReference type="Proteomes" id="UP000887540">
    <property type="component" value="Unplaced"/>
</dbReference>
<dbReference type="AlphaFoldDB" id="A0A914EIE6"/>
<sequence length="74" mass="8262">MCGLVVLHFNTRPTIWMFQLKDQPGSINSNCSHSLTLSRQKIIIAVIRSLDGCKDFLLLHSDPRKREVDPVGGG</sequence>
<organism evidence="1 2">
    <name type="scientific">Acrobeloides nanus</name>
    <dbReference type="NCBI Taxonomy" id="290746"/>
    <lineage>
        <taxon>Eukaryota</taxon>
        <taxon>Metazoa</taxon>
        <taxon>Ecdysozoa</taxon>
        <taxon>Nematoda</taxon>
        <taxon>Chromadorea</taxon>
        <taxon>Rhabditida</taxon>
        <taxon>Tylenchina</taxon>
        <taxon>Cephalobomorpha</taxon>
        <taxon>Cephaloboidea</taxon>
        <taxon>Cephalobidae</taxon>
        <taxon>Acrobeloides</taxon>
    </lineage>
</organism>